<keyword evidence="1" id="KW-1133">Transmembrane helix</keyword>
<dbReference type="Proteomes" id="UP000462621">
    <property type="component" value="Unassembled WGS sequence"/>
</dbReference>
<feature type="transmembrane region" description="Helical" evidence="1">
    <location>
        <begin position="37"/>
        <end position="53"/>
    </location>
</feature>
<dbReference type="RefSeq" id="WP_161154485.1">
    <property type="nucleotide sequence ID" value="NZ_WEKT01000011.1"/>
</dbReference>
<evidence type="ECO:0008006" key="4">
    <source>
        <dbReference type="Google" id="ProtNLM"/>
    </source>
</evidence>
<reference evidence="2 3" key="1">
    <citation type="submission" date="2019-10" db="EMBL/GenBank/DDBJ databases">
        <title>Vibrio sp. nov. isolated from a shrimp pond.</title>
        <authorList>
            <person name="Gomez-Gil B."/>
            <person name="Enciso-Ibarra J."/>
            <person name="Enciso-Ibarra K."/>
            <person name="Bolan-Mejia C."/>
        </authorList>
    </citation>
    <scope>NUCLEOTIDE SEQUENCE [LARGE SCALE GENOMIC DNA]</scope>
    <source>
        <strain evidence="2 3">CAIM 722</strain>
    </source>
</reference>
<gene>
    <name evidence="2" type="ORF">F9817_08240</name>
</gene>
<name>A0A7X4LJQ0_9VIBR</name>
<keyword evidence="3" id="KW-1185">Reference proteome</keyword>
<dbReference type="EMBL" id="WEKT01000011">
    <property type="protein sequence ID" value="MZI93184.1"/>
    <property type="molecule type" value="Genomic_DNA"/>
</dbReference>
<dbReference type="AlphaFoldDB" id="A0A7X4LJQ0"/>
<evidence type="ECO:0000313" key="3">
    <source>
        <dbReference type="Proteomes" id="UP000462621"/>
    </source>
</evidence>
<feature type="transmembrane region" description="Helical" evidence="1">
    <location>
        <begin position="7"/>
        <end position="25"/>
    </location>
</feature>
<keyword evidence="1" id="KW-0472">Membrane</keyword>
<protein>
    <recommendedName>
        <fullName evidence="4">DUF3899 domain-containing protein</fullName>
    </recommendedName>
</protein>
<proteinExistence type="predicted"/>
<organism evidence="2 3">
    <name type="scientific">Vibrio eleionomae</name>
    <dbReference type="NCBI Taxonomy" id="2653505"/>
    <lineage>
        <taxon>Bacteria</taxon>
        <taxon>Pseudomonadati</taxon>
        <taxon>Pseudomonadota</taxon>
        <taxon>Gammaproteobacteria</taxon>
        <taxon>Vibrionales</taxon>
        <taxon>Vibrionaceae</taxon>
        <taxon>Vibrio</taxon>
    </lineage>
</organism>
<comment type="caution">
    <text evidence="2">The sequence shown here is derived from an EMBL/GenBank/DDBJ whole genome shotgun (WGS) entry which is preliminary data.</text>
</comment>
<evidence type="ECO:0000256" key="1">
    <source>
        <dbReference type="SAM" id="Phobius"/>
    </source>
</evidence>
<sequence length="116" mass="13185">MKGLIKIVFIVNLVAALIVFILSRYVQFFKATSLSDFLFFVLIVIWALAKLLWEGGVESKVSRYDDPVTDKVYGMVEGLDFVEDEQNRNQQNYQTGLVLFIAGLPAFLALLVMQFL</sequence>
<keyword evidence="1" id="KW-0812">Transmembrane</keyword>
<feature type="transmembrane region" description="Helical" evidence="1">
    <location>
        <begin position="96"/>
        <end position="115"/>
    </location>
</feature>
<accession>A0A7X4LJQ0</accession>
<evidence type="ECO:0000313" key="2">
    <source>
        <dbReference type="EMBL" id="MZI93184.1"/>
    </source>
</evidence>